<dbReference type="InterPro" id="IPR028098">
    <property type="entry name" value="Glyco_trans_4-like_N"/>
</dbReference>
<dbReference type="GO" id="GO:0016757">
    <property type="term" value="F:glycosyltransferase activity"/>
    <property type="evidence" value="ECO:0007669"/>
    <property type="project" value="UniProtKB-KW"/>
</dbReference>
<dbReference type="Pfam" id="PF13439">
    <property type="entry name" value="Glyco_transf_4"/>
    <property type="match status" value="1"/>
</dbReference>
<evidence type="ECO:0000256" key="2">
    <source>
        <dbReference type="ARBA" id="ARBA00022676"/>
    </source>
</evidence>
<reference evidence="7 8" key="1">
    <citation type="submission" date="2017-04" db="EMBL/GenBank/DDBJ databases">
        <title>Comparative genome analysis of Subtercola boreus.</title>
        <authorList>
            <person name="Cho Y.-J."/>
            <person name="Cho A."/>
            <person name="Kim O.-S."/>
            <person name="Lee J.-I."/>
        </authorList>
    </citation>
    <scope>NUCLEOTIDE SEQUENCE [LARGE SCALE GENOMIC DNA]</scope>
    <source>
        <strain evidence="7 8">P27444</strain>
    </source>
</reference>
<feature type="compositionally biased region" description="Low complexity" evidence="4">
    <location>
        <begin position="401"/>
        <end position="417"/>
    </location>
</feature>
<feature type="region of interest" description="Disordered" evidence="4">
    <location>
        <begin position="401"/>
        <end position="424"/>
    </location>
</feature>
<proteinExistence type="predicted"/>
<dbReference type="PANTHER" id="PTHR45947">
    <property type="entry name" value="SULFOQUINOVOSYL TRANSFERASE SQD2"/>
    <property type="match status" value="1"/>
</dbReference>
<dbReference type="Pfam" id="PF00534">
    <property type="entry name" value="Glycos_transf_1"/>
    <property type="match status" value="1"/>
</dbReference>
<comment type="caution">
    <text evidence="7">The sequence shown here is derived from an EMBL/GenBank/DDBJ whole genome shotgun (WGS) entry which is preliminary data.</text>
</comment>
<dbReference type="InterPro" id="IPR050194">
    <property type="entry name" value="Glycosyltransferase_grp1"/>
</dbReference>
<gene>
    <name evidence="7" type="ORF">B7R21_14600</name>
</gene>
<evidence type="ECO:0000256" key="3">
    <source>
        <dbReference type="ARBA" id="ARBA00022679"/>
    </source>
</evidence>
<dbReference type="GO" id="GO:1901137">
    <property type="term" value="P:carbohydrate derivative biosynthetic process"/>
    <property type="evidence" value="ECO:0007669"/>
    <property type="project" value="UniProtKB-ARBA"/>
</dbReference>
<evidence type="ECO:0000259" key="5">
    <source>
        <dbReference type="Pfam" id="PF00534"/>
    </source>
</evidence>
<dbReference type="EMBL" id="NBXA01000026">
    <property type="protein sequence ID" value="RFA07426.1"/>
    <property type="molecule type" value="Genomic_DNA"/>
</dbReference>
<keyword evidence="3" id="KW-0808">Transferase</keyword>
<keyword evidence="2" id="KW-0328">Glycosyltransferase</keyword>
<evidence type="ECO:0000313" key="7">
    <source>
        <dbReference type="EMBL" id="RFA07426.1"/>
    </source>
</evidence>
<sequence length="424" mass="44185">MKPTANPLRIAVIAPLRYPIREPHAGGLESSIWHQVDSLRRRGHRVVLAAVEGSDFLHDGPPEFVLPPVVWGSDEQPNDVDYPVGYEARALPALERALAHIARHSGDFDVVHNHSLHGTPLAWAGRLGVPMVSTLHTPVLVDLVQAHARSTAPTSQFTAVSTHTAEEWMPAGISSTVVPNAVDADRWPLGPGGPDLVWFGRIVEEKGAHLAIRAAQLLGRRIVLAGRIGEPDYFENEVEPLLGPDAEYVGELRPDELARLVGQSSCALVTPVWQEPFGLIIAETMMTGTPVACFETGGVAEVVGAARAAGAGSSSARLVPMGDVAGLAAAAAKLIARGEADAGIRRRTRAGAVARFSLDARVLELETMYRQLALDGTLGVVGVPGVLGAAADSARAGAASARAGAGPGTAAAPPGSDEPVGTLA</sequence>
<dbReference type="SUPFAM" id="SSF53756">
    <property type="entry name" value="UDP-Glycosyltransferase/glycogen phosphorylase"/>
    <property type="match status" value="1"/>
</dbReference>
<dbReference type="Gene3D" id="3.40.50.2000">
    <property type="entry name" value="Glycogen Phosphorylase B"/>
    <property type="match status" value="2"/>
</dbReference>
<dbReference type="OrthoDB" id="9809227at2"/>
<evidence type="ECO:0000313" key="8">
    <source>
        <dbReference type="Proteomes" id="UP000256709"/>
    </source>
</evidence>
<evidence type="ECO:0000259" key="6">
    <source>
        <dbReference type="Pfam" id="PF13439"/>
    </source>
</evidence>
<evidence type="ECO:0000256" key="4">
    <source>
        <dbReference type="SAM" id="MobiDB-lite"/>
    </source>
</evidence>
<organism evidence="7 8">
    <name type="scientific">Subtercola boreus</name>
    <dbReference type="NCBI Taxonomy" id="120213"/>
    <lineage>
        <taxon>Bacteria</taxon>
        <taxon>Bacillati</taxon>
        <taxon>Actinomycetota</taxon>
        <taxon>Actinomycetes</taxon>
        <taxon>Micrococcales</taxon>
        <taxon>Microbacteriaceae</taxon>
        <taxon>Subtercola</taxon>
    </lineage>
</organism>
<dbReference type="InterPro" id="IPR001296">
    <property type="entry name" value="Glyco_trans_1"/>
</dbReference>
<evidence type="ECO:0000256" key="1">
    <source>
        <dbReference type="ARBA" id="ARBA00021292"/>
    </source>
</evidence>
<name>A0A3E0VBY8_9MICO</name>
<protein>
    <recommendedName>
        <fullName evidence="1">D-inositol 3-phosphate glycosyltransferase</fullName>
    </recommendedName>
</protein>
<dbReference type="Proteomes" id="UP000256709">
    <property type="component" value="Unassembled WGS sequence"/>
</dbReference>
<dbReference type="AlphaFoldDB" id="A0A3E0VBY8"/>
<dbReference type="PANTHER" id="PTHR45947:SF3">
    <property type="entry name" value="SULFOQUINOVOSYL TRANSFERASE SQD2"/>
    <property type="match status" value="1"/>
</dbReference>
<dbReference type="RefSeq" id="WP_116283968.1">
    <property type="nucleotide sequence ID" value="NZ_NBXA01000026.1"/>
</dbReference>
<feature type="domain" description="Glycosyltransferase subfamily 4-like N-terminal" evidence="6">
    <location>
        <begin position="26"/>
        <end position="186"/>
    </location>
</feature>
<accession>A0A3E0VBY8</accession>
<feature type="domain" description="Glycosyl transferase family 1" evidence="5">
    <location>
        <begin position="193"/>
        <end position="347"/>
    </location>
</feature>